<accession>A0A1G7DMU2</accession>
<protein>
    <submittedName>
        <fullName evidence="1">Uncharacterized protein</fullName>
    </submittedName>
</protein>
<dbReference type="RefSeq" id="WP_090148855.1">
    <property type="nucleotide sequence ID" value="NZ_FNAN01000005.1"/>
</dbReference>
<dbReference type="STRING" id="659014.SAMN04487996_105288"/>
<keyword evidence="2" id="KW-1185">Reference proteome</keyword>
<dbReference type="Pfam" id="PF22028">
    <property type="entry name" value="DUF6934"/>
    <property type="match status" value="1"/>
</dbReference>
<dbReference type="InterPro" id="IPR053865">
    <property type="entry name" value="DUF6934"/>
</dbReference>
<evidence type="ECO:0000313" key="1">
    <source>
        <dbReference type="EMBL" id="SDE52857.1"/>
    </source>
</evidence>
<name>A0A1G7DMU2_9BACT</name>
<dbReference type="Proteomes" id="UP000198748">
    <property type="component" value="Unassembled WGS sequence"/>
</dbReference>
<reference evidence="2" key="1">
    <citation type="submission" date="2016-10" db="EMBL/GenBank/DDBJ databases">
        <authorList>
            <person name="Varghese N."/>
            <person name="Submissions S."/>
        </authorList>
    </citation>
    <scope>NUCLEOTIDE SEQUENCE [LARGE SCALE GENOMIC DNA]</scope>
    <source>
        <strain evidence="2">DSM 25329</strain>
    </source>
</reference>
<dbReference type="EMBL" id="FNAN01000005">
    <property type="protein sequence ID" value="SDE52857.1"/>
    <property type="molecule type" value="Genomic_DNA"/>
</dbReference>
<dbReference type="AlphaFoldDB" id="A0A1G7DMU2"/>
<evidence type="ECO:0000313" key="2">
    <source>
        <dbReference type="Proteomes" id="UP000198748"/>
    </source>
</evidence>
<proteinExistence type="predicted"/>
<organism evidence="1 2">
    <name type="scientific">Dyadobacter soli</name>
    <dbReference type="NCBI Taxonomy" id="659014"/>
    <lineage>
        <taxon>Bacteria</taxon>
        <taxon>Pseudomonadati</taxon>
        <taxon>Bacteroidota</taxon>
        <taxon>Cytophagia</taxon>
        <taxon>Cytophagales</taxon>
        <taxon>Spirosomataceae</taxon>
        <taxon>Dyadobacter</taxon>
    </lineage>
</organism>
<gene>
    <name evidence="1" type="ORF">SAMN04487996_105288</name>
</gene>
<dbReference type="OrthoDB" id="1343312at2"/>
<sequence length="146" mass="16680">MDHPNYEFIYSDEHNLYSFISKGTKGYFIKLVQYQALKANLYNLAFGDWSPAIGGIDDKAVTDNGDMEMVISTVVQITKAFLRANPGVSVQFRGSTSARTRLYQIVLNTNYHVISQQFEILGLLNGKWHKFEKNVNYEVFLVSELL</sequence>